<feature type="transmembrane region" description="Helical" evidence="7">
    <location>
        <begin position="122"/>
        <end position="148"/>
    </location>
</feature>
<feature type="domain" description="NADH:quinone oxidoreductase/Mrp antiporter transmembrane" evidence="8">
    <location>
        <begin position="140"/>
        <end position="423"/>
    </location>
</feature>
<dbReference type="Gene3D" id="1.20.5.2700">
    <property type="match status" value="1"/>
</dbReference>
<dbReference type="NCBIfam" id="TIGR01960">
    <property type="entry name" value="ndhF3_CO2"/>
    <property type="match status" value="1"/>
</dbReference>
<feature type="transmembrane region" description="Helical" evidence="7">
    <location>
        <begin position="452"/>
        <end position="470"/>
    </location>
</feature>
<dbReference type="NCBIfam" id="NF005633">
    <property type="entry name" value="PRK07390.1"/>
    <property type="match status" value="1"/>
</dbReference>
<keyword evidence="2 6" id="KW-0812">Transmembrane</keyword>
<dbReference type="GO" id="GO:0012505">
    <property type="term" value="C:endomembrane system"/>
    <property type="evidence" value="ECO:0007669"/>
    <property type="project" value="UniProtKB-SubCell"/>
</dbReference>
<comment type="caution">
    <text evidence="10">The sequence shown here is derived from an EMBL/GenBank/DDBJ whole genome shotgun (WGS) entry which is preliminary data.</text>
</comment>
<name>A0A6B3N922_9CYAN</name>
<evidence type="ECO:0000256" key="2">
    <source>
        <dbReference type="ARBA" id="ARBA00022692"/>
    </source>
</evidence>
<proteinExistence type="predicted"/>
<dbReference type="AlphaFoldDB" id="A0A6B3N922"/>
<evidence type="ECO:0000259" key="8">
    <source>
        <dbReference type="Pfam" id="PF00361"/>
    </source>
</evidence>
<evidence type="ECO:0000256" key="4">
    <source>
        <dbReference type="ARBA" id="ARBA00023136"/>
    </source>
</evidence>
<comment type="subcellular location">
    <subcellularLocation>
        <location evidence="1">Endomembrane system</location>
        <topology evidence="1">Multi-pass membrane protein</topology>
    </subcellularLocation>
    <subcellularLocation>
        <location evidence="6">Membrane</location>
        <topology evidence="6">Multi-pass membrane protein</topology>
    </subcellularLocation>
</comment>
<feature type="transmembrane region" description="Helical" evidence="7">
    <location>
        <begin position="6"/>
        <end position="27"/>
    </location>
</feature>
<dbReference type="InterPro" id="IPR001516">
    <property type="entry name" value="Proton_antipo_N"/>
</dbReference>
<accession>A0A6B3N922</accession>
<feature type="transmembrane region" description="Helical" evidence="7">
    <location>
        <begin position="379"/>
        <end position="402"/>
    </location>
</feature>
<feature type="transmembrane region" description="Helical" evidence="7">
    <location>
        <begin position="414"/>
        <end position="431"/>
    </location>
</feature>
<feature type="transmembrane region" description="Helical" evidence="7">
    <location>
        <begin position="311"/>
        <end position="329"/>
    </location>
</feature>
<evidence type="ECO:0000256" key="5">
    <source>
        <dbReference type="ARBA" id="ARBA00025624"/>
    </source>
</evidence>
<feature type="transmembrane region" description="Helical" evidence="7">
    <location>
        <begin position="490"/>
        <end position="510"/>
    </location>
</feature>
<dbReference type="GO" id="GO:0008137">
    <property type="term" value="F:NADH dehydrogenase (ubiquinone) activity"/>
    <property type="evidence" value="ECO:0007669"/>
    <property type="project" value="InterPro"/>
</dbReference>
<dbReference type="PANTHER" id="PTHR42829:SF2">
    <property type="entry name" value="NADH-UBIQUINONE OXIDOREDUCTASE CHAIN 5"/>
    <property type="match status" value="1"/>
</dbReference>
<comment type="function">
    <text evidence="5">NDH-1 shuttles electrons from NAD(P)H, via FMN and iron-sulfur (Fe-S) centers, to quinones in the respiratory chain. The immediate electron acceptor for the enzyme in this species is believed to be plastoquinone. Couples the redox reaction to proton translocation (for every two electrons transferred, four hydrogen ions are translocated across the cytoplasmic membrane), and thus conserves the redox energy in a proton gradient.</text>
</comment>
<organism evidence="10">
    <name type="scientific">Symploca sp. SIO1C4</name>
    <dbReference type="NCBI Taxonomy" id="2607765"/>
    <lineage>
        <taxon>Bacteria</taxon>
        <taxon>Bacillati</taxon>
        <taxon>Cyanobacteriota</taxon>
        <taxon>Cyanophyceae</taxon>
        <taxon>Coleofasciculales</taxon>
        <taxon>Coleofasciculaceae</taxon>
        <taxon>Symploca</taxon>
    </lineage>
</organism>
<dbReference type="Pfam" id="PF00361">
    <property type="entry name" value="Proton_antipo_M"/>
    <property type="match status" value="1"/>
</dbReference>
<dbReference type="Pfam" id="PF00662">
    <property type="entry name" value="Proton_antipo_N"/>
    <property type="match status" value="1"/>
</dbReference>
<dbReference type="InterPro" id="IPR003945">
    <property type="entry name" value="NU5C-like"/>
</dbReference>
<feature type="transmembrane region" description="Helical" evidence="7">
    <location>
        <begin position="283"/>
        <end position="304"/>
    </location>
</feature>
<gene>
    <name evidence="10" type="ORF">F6J89_11055</name>
</gene>
<feature type="transmembrane region" description="Helical" evidence="7">
    <location>
        <begin position="154"/>
        <end position="173"/>
    </location>
</feature>
<evidence type="ECO:0000256" key="3">
    <source>
        <dbReference type="ARBA" id="ARBA00022989"/>
    </source>
</evidence>
<feature type="transmembrane region" description="Helical" evidence="7">
    <location>
        <begin position="39"/>
        <end position="63"/>
    </location>
</feature>
<dbReference type="GO" id="GO:0016020">
    <property type="term" value="C:membrane"/>
    <property type="evidence" value="ECO:0007669"/>
    <property type="project" value="UniProtKB-SubCell"/>
</dbReference>
<evidence type="ECO:0000313" key="10">
    <source>
        <dbReference type="EMBL" id="NER28147.1"/>
    </source>
</evidence>
<reference evidence="10" key="1">
    <citation type="submission" date="2019-11" db="EMBL/GenBank/DDBJ databases">
        <title>Genomic insights into an expanded diversity of filamentous marine cyanobacteria reveals the extraordinary biosynthetic potential of Moorea and Okeania.</title>
        <authorList>
            <person name="Ferreira Leao T."/>
            <person name="Wang M."/>
            <person name="Moss N."/>
            <person name="Da Silva R."/>
            <person name="Sanders J."/>
            <person name="Nurk S."/>
            <person name="Gurevich A."/>
            <person name="Humphrey G."/>
            <person name="Reher R."/>
            <person name="Zhu Q."/>
            <person name="Belda-Ferre P."/>
            <person name="Glukhov E."/>
            <person name="Rex R."/>
            <person name="Dorrestein P.C."/>
            <person name="Knight R."/>
            <person name="Pevzner P."/>
            <person name="Gerwick W.H."/>
            <person name="Gerwick L."/>
        </authorList>
    </citation>
    <scope>NUCLEOTIDE SEQUENCE</scope>
    <source>
        <strain evidence="10">SIO1C4</strain>
    </source>
</reference>
<keyword evidence="4 7" id="KW-0472">Membrane</keyword>
<dbReference type="InterPro" id="IPR001750">
    <property type="entry name" value="ND/Mrp_TM"/>
</dbReference>
<dbReference type="PANTHER" id="PTHR42829">
    <property type="entry name" value="NADH-UBIQUINONE OXIDOREDUCTASE CHAIN 5"/>
    <property type="match status" value="1"/>
</dbReference>
<evidence type="ECO:0000256" key="1">
    <source>
        <dbReference type="ARBA" id="ARBA00004127"/>
    </source>
</evidence>
<feature type="transmembrane region" description="Helical" evidence="7">
    <location>
        <begin position="335"/>
        <end position="358"/>
    </location>
</feature>
<feature type="transmembrane region" description="Helical" evidence="7">
    <location>
        <begin position="185"/>
        <end position="201"/>
    </location>
</feature>
<dbReference type="GO" id="GO:0042773">
    <property type="term" value="P:ATP synthesis coupled electron transport"/>
    <property type="evidence" value="ECO:0007669"/>
    <property type="project" value="InterPro"/>
</dbReference>
<dbReference type="InterPro" id="IPR010217">
    <property type="entry name" value="NU5C2"/>
</dbReference>
<sequence>MTQFFAETFWLVPCYPLMGILLALLWSPGMIQRTGPRPAGYVNLLTTFLALGHGILAFAAVWQQPPQYVEISWLHVAGLDLTIPLEISVLTVSATMLVTGMNFLAQVYAIGYLEMDWGWARFFAFLSLFEAGMCGLVLCNSLLFSYILLEMLTLGTYLLVGFWLNQSLVVTGARDAFLTKRVGDLFLLMGVLALYPLAGTWDFSELAQWAKTAQLQPTVAALLGLGLIAGPMGKCAQFPLHLWLDEAMEGPVPSTILRNSVVVATGAWVLIKLEPVLALSPTVLAAMIAIGAVTAIGGTLISIAQIDVKRSLSYTVSAYMGLIFIAVGTHHTEAALLLILTHALAQGLLIMSTGSIILNTITQDLTQLGGLWSRRPISGICYLVGAAGLIGMPPLGGFWALLKLADEVWATHRWIVAILLLVNALTAFSMIREFGLIFAGQPKQMTQRSPENFWLVTLPMMLLMGFTLHLPLILQSLSLLPSWASFNKSIFWLLLCSSLIGCIAGTLTYVGQRISKPIQLPWRQLQDFFAYDLYTPKLYRSSIVFSVDWASRIADWFDRFIIDGVVNLVGLASLFGGEALKYGNSGQGQFYLLTIALGSLALTIALSWSLISQLLLPQVNF</sequence>
<protein>
    <submittedName>
        <fullName evidence="10">NAD(P)H-quinone oxidoreductase subunit F</fullName>
    </submittedName>
</protein>
<dbReference type="GO" id="GO:0003954">
    <property type="term" value="F:NADH dehydrogenase activity"/>
    <property type="evidence" value="ECO:0007669"/>
    <property type="project" value="TreeGrafter"/>
</dbReference>
<feature type="transmembrane region" description="Helical" evidence="7">
    <location>
        <begin position="590"/>
        <end position="611"/>
    </location>
</feature>
<keyword evidence="3 7" id="KW-1133">Transmembrane helix</keyword>
<evidence type="ECO:0000256" key="6">
    <source>
        <dbReference type="RuleBase" id="RU000320"/>
    </source>
</evidence>
<dbReference type="PRINTS" id="PR01434">
    <property type="entry name" value="NADHDHGNASE5"/>
</dbReference>
<feature type="transmembrane region" description="Helical" evidence="7">
    <location>
        <begin position="83"/>
        <end position="110"/>
    </location>
</feature>
<dbReference type="EMBL" id="JAAHFQ010000176">
    <property type="protein sequence ID" value="NER28147.1"/>
    <property type="molecule type" value="Genomic_DNA"/>
</dbReference>
<evidence type="ECO:0000259" key="9">
    <source>
        <dbReference type="Pfam" id="PF00662"/>
    </source>
</evidence>
<dbReference type="GO" id="GO:0015990">
    <property type="term" value="P:electron transport coupled proton transport"/>
    <property type="evidence" value="ECO:0007669"/>
    <property type="project" value="TreeGrafter"/>
</dbReference>
<evidence type="ECO:0000256" key="7">
    <source>
        <dbReference type="SAM" id="Phobius"/>
    </source>
</evidence>
<feature type="domain" description="NADH-Ubiquinone oxidoreductase (complex I) chain 5 N-terminal" evidence="9">
    <location>
        <begin position="73"/>
        <end position="123"/>
    </location>
</feature>